<evidence type="ECO:0000313" key="2">
    <source>
        <dbReference type="EMBL" id="KAK0153981.1"/>
    </source>
</evidence>
<gene>
    <name evidence="2" type="ORF">N1851_003935</name>
</gene>
<evidence type="ECO:0000313" key="3">
    <source>
        <dbReference type="Proteomes" id="UP001174136"/>
    </source>
</evidence>
<dbReference type="Proteomes" id="UP001174136">
    <property type="component" value="Unassembled WGS sequence"/>
</dbReference>
<evidence type="ECO:0008006" key="4">
    <source>
        <dbReference type="Google" id="ProtNLM"/>
    </source>
</evidence>
<reference evidence="2" key="1">
    <citation type="journal article" date="2023" name="Front. Mar. Sci.">
        <title>A new Merluccius polli reference genome to investigate the effects of global change in West African waters.</title>
        <authorList>
            <person name="Mateo J.L."/>
            <person name="Blanco-Fernandez C."/>
            <person name="Garcia-Vazquez E."/>
            <person name="Machado-Schiaffino G."/>
        </authorList>
    </citation>
    <scope>NUCLEOTIDE SEQUENCE</scope>
    <source>
        <strain evidence="2">C29</strain>
        <tissue evidence="2">Fin</tissue>
    </source>
</reference>
<evidence type="ECO:0000256" key="1">
    <source>
        <dbReference type="SAM" id="Phobius"/>
    </source>
</evidence>
<keyword evidence="1" id="KW-0472">Membrane</keyword>
<proteinExistence type="predicted"/>
<sequence>MLPRSQRNKSFRQSISKDEVFLDLTTFAEIQHDYDECTVDRALHSATLQPSLDSSAYCFFPRSDAPGGSRHPTQGSVHSLMARVRSFVWLEAAEIITSFQLGSTINNYTGSKPTSWHAGMPGVVGAIDGTHIKIIAPSKDEDVFVNRKKVHTSTHRLFLMQLLTFLMLLQSGLGLPMICVF</sequence>
<accession>A0AA47P7H6</accession>
<dbReference type="AlphaFoldDB" id="A0AA47P7H6"/>
<feature type="transmembrane region" description="Helical" evidence="1">
    <location>
        <begin position="157"/>
        <end position="178"/>
    </location>
</feature>
<keyword evidence="1" id="KW-0812">Transmembrane</keyword>
<organism evidence="2 3">
    <name type="scientific">Merluccius polli</name>
    <name type="common">Benguela hake</name>
    <name type="synonym">Merluccius cadenati</name>
    <dbReference type="NCBI Taxonomy" id="89951"/>
    <lineage>
        <taxon>Eukaryota</taxon>
        <taxon>Metazoa</taxon>
        <taxon>Chordata</taxon>
        <taxon>Craniata</taxon>
        <taxon>Vertebrata</taxon>
        <taxon>Euteleostomi</taxon>
        <taxon>Actinopterygii</taxon>
        <taxon>Neopterygii</taxon>
        <taxon>Teleostei</taxon>
        <taxon>Neoteleostei</taxon>
        <taxon>Acanthomorphata</taxon>
        <taxon>Zeiogadaria</taxon>
        <taxon>Gadariae</taxon>
        <taxon>Gadiformes</taxon>
        <taxon>Gadoidei</taxon>
        <taxon>Merlucciidae</taxon>
        <taxon>Merluccius</taxon>
    </lineage>
</organism>
<keyword evidence="1" id="KW-1133">Transmembrane helix</keyword>
<name>A0AA47P7H6_MERPO</name>
<comment type="caution">
    <text evidence="2">The sequence shown here is derived from an EMBL/GenBank/DDBJ whole genome shotgun (WGS) entry which is preliminary data.</text>
</comment>
<keyword evidence="3" id="KW-1185">Reference proteome</keyword>
<dbReference type="EMBL" id="JAOPHQ010000596">
    <property type="protein sequence ID" value="KAK0153981.1"/>
    <property type="molecule type" value="Genomic_DNA"/>
</dbReference>
<protein>
    <recommendedName>
        <fullName evidence="4">DDE Tnp4 domain-containing protein</fullName>
    </recommendedName>
</protein>